<evidence type="ECO:0000313" key="2">
    <source>
        <dbReference type="Proteomes" id="UP000715095"/>
    </source>
</evidence>
<gene>
    <name evidence="1" type="ORF">H6A60_08380</name>
</gene>
<comment type="caution">
    <text evidence="1">The sequence shown here is derived from an EMBL/GenBank/DDBJ whole genome shotgun (WGS) entry which is preliminary data.</text>
</comment>
<keyword evidence="2" id="KW-1185">Reference proteome</keyword>
<proteinExistence type="predicted"/>
<evidence type="ECO:0008006" key="3">
    <source>
        <dbReference type="Google" id="ProtNLM"/>
    </source>
</evidence>
<dbReference type="SUPFAM" id="SSF51161">
    <property type="entry name" value="Trimeric LpxA-like enzymes"/>
    <property type="match status" value="1"/>
</dbReference>
<organism evidence="1 2">
    <name type="scientific">Sutterella massiliensis</name>
    <dbReference type="NCBI Taxonomy" id="1816689"/>
    <lineage>
        <taxon>Bacteria</taxon>
        <taxon>Pseudomonadati</taxon>
        <taxon>Pseudomonadota</taxon>
        <taxon>Betaproteobacteria</taxon>
        <taxon>Burkholderiales</taxon>
        <taxon>Sutterellaceae</taxon>
        <taxon>Sutterella</taxon>
    </lineage>
</organism>
<accession>A0ABS2DT19</accession>
<dbReference type="Gene3D" id="2.160.10.10">
    <property type="entry name" value="Hexapeptide repeat proteins"/>
    <property type="match status" value="1"/>
</dbReference>
<dbReference type="Proteomes" id="UP000715095">
    <property type="component" value="Unassembled WGS sequence"/>
</dbReference>
<protein>
    <recommendedName>
        <fullName evidence="3">Serine acetyltransferase</fullName>
    </recommendedName>
</protein>
<reference evidence="1 2" key="1">
    <citation type="journal article" date="2021" name="Sci. Rep.">
        <title>The distribution of antibiotic resistance genes in chicken gut microbiota commensals.</title>
        <authorList>
            <person name="Juricova H."/>
            <person name="Matiasovicova J."/>
            <person name="Kubasova T."/>
            <person name="Cejkova D."/>
            <person name="Rychlik I."/>
        </authorList>
    </citation>
    <scope>NUCLEOTIDE SEQUENCE [LARGE SCALE GENOMIC DNA]</scope>
    <source>
        <strain evidence="1 2">An829</strain>
    </source>
</reference>
<dbReference type="InterPro" id="IPR042122">
    <property type="entry name" value="Ser_AcTrfase_N_sf"/>
</dbReference>
<dbReference type="PANTHER" id="PTHR42811">
    <property type="entry name" value="SERINE ACETYLTRANSFERASE"/>
    <property type="match status" value="1"/>
</dbReference>
<dbReference type="EMBL" id="JACJJC010000012">
    <property type="protein sequence ID" value="MBM6704496.1"/>
    <property type="molecule type" value="Genomic_DNA"/>
</dbReference>
<evidence type="ECO:0000313" key="1">
    <source>
        <dbReference type="EMBL" id="MBM6704496.1"/>
    </source>
</evidence>
<dbReference type="RefSeq" id="WP_205103380.1">
    <property type="nucleotide sequence ID" value="NZ_JACJJC010000012.1"/>
</dbReference>
<sequence length="203" mass="21028">MTPSHSQELIRTVMMKDPACQSPAAVVLGSPCYQAQMLHRAARWCRLQGWPGLGGFCSTVGRMLTGIEIDPEAKIGRRVFMRAGLGAVIGAGVEIADDCEIGSFVVIEGRPGEAGAPVLEAGVTVGAGARITGALRVAAGTHVPTNTVVTGDYPPPAAPVVPEPDPEAPEAPNMAELERLALEAEKGVAAFEEQVSARPGRPA</sequence>
<name>A0ABS2DT19_9BURK</name>
<dbReference type="InterPro" id="IPR011004">
    <property type="entry name" value="Trimer_LpxA-like_sf"/>
</dbReference>
<dbReference type="Gene3D" id="1.10.3130.10">
    <property type="entry name" value="serine acetyltransferase, domain 1"/>
    <property type="match status" value="1"/>
</dbReference>